<protein>
    <submittedName>
        <fullName evidence="1">Uncharacterized protein</fullName>
    </submittedName>
</protein>
<dbReference type="AlphaFoldDB" id="A0A8H4AW24"/>
<sequence>MSMPKTLFNINEIDEKKFNIQMYKDDHDIQYISYVIENKKYRCTLKDPKKIALNEKFRNTNPFPIFRALIQSTFQYVADHYRKNRFRNPDVSTLTGKMWKSSKNFQKEFKKYADQVNDNRPKPLVGFKIYYPHQKSTKEKRLNKNCKKSGIDISVVPDAISIQPVQPTVESSTDSFSEFIHNGSQWQDDKNNTVNHAKLPVKENPVTGVMDPVTGVMDPSQSFDFEYLHNDFINFMSNMSKDFDNFHTH</sequence>
<accession>A0A8H4AW24</accession>
<reference evidence="1 2" key="1">
    <citation type="journal article" date="2019" name="Environ. Microbiol.">
        <title>At the nexus of three kingdoms: the genome of the mycorrhizal fungus Gigaspora margarita provides insights into plant, endobacterial and fungal interactions.</title>
        <authorList>
            <person name="Venice F."/>
            <person name="Ghignone S."/>
            <person name="Salvioli di Fossalunga A."/>
            <person name="Amselem J."/>
            <person name="Novero M."/>
            <person name="Xianan X."/>
            <person name="Sedzielewska Toro K."/>
            <person name="Morin E."/>
            <person name="Lipzen A."/>
            <person name="Grigoriev I.V."/>
            <person name="Henrissat B."/>
            <person name="Martin F.M."/>
            <person name="Bonfante P."/>
        </authorList>
    </citation>
    <scope>NUCLEOTIDE SEQUENCE [LARGE SCALE GENOMIC DNA]</scope>
    <source>
        <strain evidence="1 2">BEG34</strain>
    </source>
</reference>
<dbReference type="OrthoDB" id="2396673at2759"/>
<name>A0A8H4AW24_GIGMA</name>
<keyword evidence="2" id="KW-1185">Reference proteome</keyword>
<evidence type="ECO:0000313" key="1">
    <source>
        <dbReference type="EMBL" id="KAF0538389.1"/>
    </source>
</evidence>
<evidence type="ECO:0000313" key="2">
    <source>
        <dbReference type="Proteomes" id="UP000439903"/>
    </source>
</evidence>
<organism evidence="1 2">
    <name type="scientific">Gigaspora margarita</name>
    <dbReference type="NCBI Taxonomy" id="4874"/>
    <lineage>
        <taxon>Eukaryota</taxon>
        <taxon>Fungi</taxon>
        <taxon>Fungi incertae sedis</taxon>
        <taxon>Mucoromycota</taxon>
        <taxon>Glomeromycotina</taxon>
        <taxon>Glomeromycetes</taxon>
        <taxon>Diversisporales</taxon>
        <taxon>Gigasporaceae</taxon>
        <taxon>Gigaspora</taxon>
    </lineage>
</organism>
<dbReference type="EMBL" id="WTPW01000182">
    <property type="protein sequence ID" value="KAF0538389.1"/>
    <property type="molecule type" value="Genomic_DNA"/>
</dbReference>
<proteinExistence type="predicted"/>
<dbReference type="Proteomes" id="UP000439903">
    <property type="component" value="Unassembled WGS sequence"/>
</dbReference>
<gene>
    <name evidence="1" type="ORF">F8M41_007897</name>
</gene>
<comment type="caution">
    <text evidence="1">The sequence shown here is derived from an EMBL/GenBank/DDBJ whole genome shotgun (WGS) entry which is preliminary data.</text>
</comment>